<reference evidence="3" key="1">
    <citation type="submission" date="2021-04" db="EMBL/GenBank/DDBJ databases">
        <authorList>
            <person name="Chebbi M.A.C M."/>
        </authorList>
    </citation>
    <scope>NUCLEOTIDE SEQUENCE</scope>
</reference>
<dbReference type="Proteomes" id="UP000786811">
    <property type="component" value="Unassembled WGS sequence"/>
</dbReference>
<dbReference type="AlphaFoldDB" id="A0A8J2HM82"/>
<feature type="region of interest" description="Disordered" evidence="1">
    <location>
        <begin position="37"/>
        <end position="58"/>
    </location>
</feature>
<evidence type="ECO:0000256" key="1">
    <source>
        <dbReference type="SAM" id="MobiDB-lite"/>
    </source>
</evidence>
<evidence type="ECO:0000313" key="3">
    <source>
        <dbReference type="EMBL" id="CAG5108410.1"/>
    </source>
</evidence>
<dbReference type="EMBL" id="CAJNRD030001124">
    <property type="protein sequence ID" value="CAG5108410.1"/>
    <property type="molecule type" value="Genomic_DNA"/>
</dbReference>
<feature type="compositionally biased region" description="Polar residues" evidence="1">
    <location>
        <begin position="37"/>
        <end position="48"/>
    </location>
</feature>
<sequence length="78" mass="8824">MRVSKSCILYFIVLLVGSMIVLSSAKQKSQALRNNLHSKIPNKDNNATIEPLTKTPKSHCSKGYRRTWIGKCVKKHRA</sequence>
<evidence type="ECO:0000256" key="2">
    <source>
        <dbReference type="SAM" id="SignalP"/>
    </source>
</evidence>
<proteinExistence type="predicted"/>
<keyword evidence="2" id="KW-0732">Signal</keyword>
<gene>
    <name evidence="3" type="ORF">HICCMSTLAB_LOCUS13223</name>
</gene>
<feature type="signal peptide" evidence="2">
    <location>
        <begin position="1"/>
        <end position="25"/>
    </location>
</feature>
<keyword evidence="4" id="KW-1185">Reference proteome</keyword>
<name>A0A8J2HM82_COTCN</name>
<protein>
    <submittedName>
        <fullName evidence="3">Uncharacterized protein</fullName>
    </submittedName>
</protein>
<feature type="chain" id="PRO_5035327304" evidence="2">
    <location>
        <begin position="26"/>
        <end position="78"/>
    </location>
</feature>
<accession>A0A8J2HM82</accession>
<organism evidence="3 4">
    <name type="scientific">Cotesia congregata</name>
    <name type="common">Parasitoid wasp</name>
    <name type="synonym">Apanteles congregatus</name>
    <dbReference type="NCBI Taxonomy" id="51543"/>
    <lineage>
        <taxon>Eukaryota</taxon>
        <taxon>Metazoa</taxon>
        <taxon>Ecdysozoa</taxon>
        <taxon>Arthropoda</taxon>
        <taxon>Hexapoda</taxon>
        <taxon>Insecta</taxon>
        <taxon>Pterygota</taxon>
        <taxon>Neoptera</taxon>
        <taxon>Endopterygota</taxon>
        <taxon>Hymenoptera</taxon>
        <taxon>Apocrita</taxon>
        <taxon>Ichneumonoidea</taxon>
        <taxon>Braconidae</taxon>
        <taxon>Microgastrinae</taxon>
        <taxon>Cotesia</taxon>
    </lineage>
</organism>
<comment type="caution">
    <text evidence="3">The sequence shown here is derived from an EMBL/GenBank/DDBJ whole genome shotgun (WGS) entry which is preliminary data.</text>
</comment>
<evidence type="ECO:0000313" key="4">
    <source>
        <dbReference type="Proteomes" id="UP000786811"/>
    </source>
</evidence>